<evidence type="ECO:0000313" key="8">
    <source>
        <dbReference type="Proteomes" id="UP000500938"/>
    </source>
</evidence>
<protein>
    <submittedName>
        <fullName evidence="7">ABC transporter ATP-binding protein</fullName>
    </submittedName>
</protein>
<gene>
    <name evidence="7" type="ORF">HKW67_06845</name>
</gene>
<dbReference type="Gene3D" id="3.40.50.300">
    <property type="entry name" value="P-loop containing nucleotide triphosphate hydrolases"/>
    <property type="match status" value="1"/>
</dbReference>
<dbReference type="PROSITE" id="PS50893">
    <property type="entry name" value="ABC_TRANSPORTER_2"/>
    <property type="match status" value="1"/>
</dbReference>
<dbReference type="InterPro" id="IPR027417">
    <property type="entry name" value="P-loop_NTPase"/>
</dbReference>
<evidence type="ECO:0000256" key="3">
    <source>
        <dbReference type="ARBA" id="ARBA00022840"/>
    </source>
</evidence>
<keyword evidence="1" id="KW-0813">Transport</keyword>
<sequence length="280" mass="29942">MNGAIGGSEQGAPLMFDHVSVRYAGRTQRALDDVSVTAEPGKMTAVVGPNGSGKSTLVRTLLRRVPMDSGRVTVGGVDVASLDARDIARRVAIVPQREEPVLPLRVEEFVALGRHARRSAFGGMSADDHAAVESAVTRAGIRDAIGRRTDTLSGGEWQRVRIARALAQAAPVLVLDEPTTFLDIAHEMAVFELLDELAQLGQTVLLVSHQLNLVARFASHIVLLHRGTVAAAGDAATVMRGEILERVYEWPLVVTRDPAVGAPALLPLRGSGRHRERPSS</sequence>
<dbReference type="KEGG" id="ggr:HKW67_06845"/>
<comment type="function">
    <text evidence="5">Part of the ABC transporter complex HmuTUV involved in hemin import. Responsible for energy coupling to the transport system.</text>
</comment>
<evidence type="ECO:0000256" key="2">
    <source>
        <dbReference type="ARBA" id="ARBA00022741"/>
    </source>
</evidence>
<dbReference type="Pfam" id="PF00005">
    <property type="entry name" value="ABC_tran"/>
    <property type="match status" value="1"/>
</dbReference>
<dbReference type="GO" id="GO:0016887">
    <property type="term" value="F:ATP hydrolysis activity"/>
    <property type="evidence" value="ECO:0007669"/>
    <property type="project" value="InterPro"/>
</dbReference>
<dbReference type="SUPFAM" id="SSF52540">
    <property type="entry name" value="P-loop containing nucleoside triphosphate hydrolases"/>
    <property type="match status" value="1"/>
</dbReference>
<dbReference type="CDD" id="cd03214">
    <property type="entry name" value="ABC_Iron-Siderophores_B12_Hemin"/>
    <property type="match status" value="1"/>
</dbReference>
<dbReference type="InterPro" id="IPR003593">
    <property type="entry name" value="AAA+_ATPase"/>
</dbReference>
<evidence type="ECO:0000313" key="7">
    <source>
        <dbReference type="EMBL" id="QJR35238.1"/>
    </source>
</evidence>
<dbReference type="InterPro" id="IPR017871">
    <property type="entry name" value="ABC_transporter-like_CS"/>
</dbReference>
<dbReference type="PANTHER" id="PTHR42794:SF1">
    <property type="entry name" value="HEMIN IMPORT ATP-BINDING PROTEIN HMUV"/>
    <property type="match status" value="1"/>
</dbReference>
<dbReference type="RefSeq" id="WP_171224668.1">
    <property type="nucleotide sequence ID" value="NZ_CP053085.1"/>
</dbReference>
<dbReference type="Proteomes" id="UP000500938">
    <property type="component" value="Chromosome"/>
</dbReference>
<evidence type="ECO:0000256" key="4">
    <source>
        <dbReference type="ARBA" id="ARBA00022967"/>
    </source>
</evidence>
<dbReference type="AlphaFoldDB" id="A0A6M4IMU6"/>
<evidence type="ECO:0000256" key="1">
    <source>
        <dbReference type="ARBA" id="ARBA00022448"/>
    </source>
</evidence>
<feature type="domain" description="ABC transporter" evidence="6">
    <location>
        <begin position="14"/>
        <end position="251"/>
    </location>
</feature>
<accession>A0A6M4IMU6</accession>
<evidence type="ECO:0000259" key="6">
    <source>
        <dbReference type="PROSITE" id="PS50893"/>
    </source>
</evidence>
<keyword evidence="4" id="KW-1278">Translocase</keyword>
<dbReference type="GO" id="GO:0005524">
    <property type="term" value="F:ATP binding"/>
    <property type="evidence" value="ECO:0007669"/>
    <property type="project" value="UniProtKB-KW"/>
</dbReference>
<dbReference type="PANTHER" id="PTHR42794">
    <property type="entry name" value="HEMIN IMPORT ATP-BINDING PROTEIN HMUV"/>
    <property type="match status" value="1"/>
</dbReference>
<dbReference type="PROSITE" id="PS00211">
    <property type="entry name" value="ABC_TRANSPORTER_1"/>
    <property type="match status" value="1"/>
</dbReference>
<reference evidence="7 8" key="1">
    <citation type="submission" date="2020-05" db="EMBL/GenBank/DDBJ databases">
        <title>Complete genome sequence of Gemmatimonas greenlandica TET16.</title>
        <authorList>
            <person name="Zeng Y."/>
        </authorList>
    </citation>
    <scope>NUCLEOTIDE SEQUENCE [LARGE SCALE GENOMIC DNA]</scope>
    <source>
        <strain evidence="7 8">TET16</strain>
    </source>
</reference>
<dbReference type="InterPro" id="IPR003439">
    <property type="entry name" value="ABC_transporter-like_ATP-bd"/>
</dbReference>
<keyword evidence="3 7" id="KW-0067">ATP-binding</keyword>
<name>A0A6M4IMU6_9BACT</name>
<keyword evidence="8" id="KW-1185">Reference proteome</keyword>
<dbReference type="EMBL" id="CP053085">
    <property type="protein sequence ID" value="QJR35238.1"/>
    <property type="molecule type" value="Genomic_DNA"/>
</dbReference>
<keyword evidence="2" id="KW-0547">Nucleotide-binding</keyword>
<proteinExistence type="predicted"/>
<evidence type="ECO:0000256" key="5">
    <source>
        <dbReference type="ARBA" id="ARBA00037066"/>
    </source>
</evidence>
<dbReference type="SMART" id="SM00382">
    <property type="entry name" value="AAA"/>
    <property type="match status" value="1"/>
</dbReference>
<organism evidence="7 8">
    <name type="scientific">Gemmatimonas groenlandica</name>
    <dbReference type="NCBI Taxonomy" id="2732249"/>
    <lineage>
        <taxon>Bacteria</taxon>
        <taxon>Pseudomonadati</taxon>
        <taxon>Gemmatimonadota</taxon>
        <taxon>Gemmatimonadia</taxon>
        <taxon>Gemmatimonadales</taxon>
        <taxon>Gemmatimonadaceae</taxon>
        <taxon>Gemmatimonas</taxon>
    </lineage>
</organism>
<dbReference type="FunFam" id="3.40.50.300:FF:000134">
    <property type="entry name" value="Iron-enterobactin ABC transporter ATP-binding protein"/>
    <property type="match status" value="1"/>
</dbReference>